<keyword evidence="3" id="KW-1185">Reference proteome</keyword>
<feature type="transmembrane region" description="Helical" evidence="1">
    <location>
        <begin position="36"/>
        <end position="53"/>
    </location>
</feature>
<feature type="transmembrane region" description="Helical" evidence="1">
    <location>
        <begin position="60"/>
        <end position="80"/>
    </location>
</feature>
<feature type="transmembrane region" description="Helical" evidence="1">
    <location>
        <begin position="96"/>
        <end position="115"/>
    </location>
</feature>
<dbReference type="EMBL" id="AP022822">
    <property type="protein sequence ID" value="BCA85864.1"/>
    <property type="molecule type" value="Genomic_DNA"/>
</dbReference>
<evidence type="ECO:0000313" key="2">
    <source>
        <dbReference type="EMBL" id="BCA85864.1"/>
    </source>
</evidence>
<dbReference type="KEGG" id="esg:EsVE80_13870"/>
<dbReference type="Proteomes" id="UP000502998">
    <property type="component" value="Chromosome"/>
</dbReference>
<evidence type="ECO:0000313" key="3">
    <source>
        <dbReference type="Proteomes" id="UP000502998"/>
    </source>
</evidence>
<accession>A0A679IPR9</accession>
<dbReference type="AlphaFoldDB" id="A0A679IPR9"/>
<organism evidence="2 3">
    <name type="scientific">Enterococcus saigonensis</name>
    <dbReference type="NCBI Taxonomy" id="1805431"/>
    <lineage>
        <taxon>Bacteria</taxon>
        <taxon>Bacillati</taxon>
        <taxon>Bacillota</taxon>
        <taxon>Bacilli</taxon>
        <taxon>Lactobacillales</taxon>
        <taxon>Enterococcaceae</taxon>
        <taxon>Enterococcus</taxon>
    </lineage>
</organism>
<dbReference type="InterPro" id="IPR010699">
    <property type="entry name" value="DUF1275"/>
</dbReference>
<dbReference type="PANTHER" id="PTHR37314:SF4">
    <property type="entry name" value="UPF0700 TRANSMEMBRANE PROTEIN YOAK"/>
    <property type="match status" value="1"/>
</dbReference>
<keyword evidence="1" id="KW-1133">Transmembrane helix</keyword>
<keyword evidence="1" id="KW-0472">Membrane</keyword>
<feature type="transmembrane region" description="Helical" evidence="1">
    <location>
        <begin position="197"/>
        <end position="217"/>
    </location>
</feature>
<dbReference type="Pfam" id="PF06912">
    <property type="entry name" value="DUF1275"/>
    <property type="match status" value="1"/>
</dbReference>
<keyword evidence="1" id="KW-0812">Transmembrane</keyword>
<evidence type="ECO:0000256" key="1">
    <source>
        <dbReference type="SAM" id="Phobius"/>
    </source>
</evidence>
<dbReference type="RefSeq" id="WP_173103093.1">
    <property type="nucleotide sequence ID" value="NZ_AP022822.1"/>
</dbReference>
<sequence length="222" mass="24782">MKDTDYPLHERLTIGVFLAASTGGLDAYTYLFHGEVFAGLQTGNFILLGLNLGCGNFRTALRFIIPIGAFFIGSVATRFLQRQLTDEPYLRRRKKIVLTIEISLMLTTALLSPYISHKLASALLSFVAAAQLQEFRKFHGEPFTSLMMTGNLRTLGEKAWDAFVHYDIKARTKFTDTAIVILSFIFGAVLTSFFGNIFHTATIVLSAVFLTISLFILHTKKN</sequence>
<protein>
    <submittedName>
        <fullName evidence="2">Membrane protein</fullName>
    </submittedName>
</protein>
<feature type="transmembrane region" description="Helical" evidence="1">
    <location>
        <begin position="174"/>
        <end position="191"/>
    </location>
</feature>
<dbReference type="PANTHER" id="PTHR37314">
    <property type="entry name" value="SLR0142 PROTEIN"/>
    <property type="match status" value="1"/>
</dbReference>
<proteinExistence type="predicted"/>
<name>A0A679IPR9_9ENTE</name>
<reference evidence="2 3" key="1">
    <citation type="submission" date="2020-02" db="EMBL/GenBank/DDBJ databases">
        <title>Characterization of vanA genotype vancomycin-resistant Enterococcus saigonensis VE80.</title>
        <authorList>
            <person name="Harada T."/>
            <person name="Motooka D."/>
            <person name="Nakamura S."/>
            <person name="Yamamoto Y."/>
            <person name="Kawahara R."/>
            <person name="Kawatsu K."/>
        </authorList>
    </citation>
    <scope>NUCLEOTIDE SEQUENCE [LARGE SCALE GENOMIC DNA]</scope>
    <source>
        <strain evidence="2 3">VE80</strain>
    </source>
</reference>
<gene>
    <name evidence="2" type="ORF">EsVE80_13870</name>
</gene>